<accession>A0A285K350</accession>
<dbReference type="RefSeq" id="WP_097327666.1">
    <property type="nucleotide sequence ID" value="NZ_OBDY01000031.1"/>
</dbReference>
<evidence type="ECO:0000313" key="2">
    <source>
        <dbReference type="Proteomes" id="UP000219612"/>
    </source>
</evidence>
<dbReference type="OrthoDB" id="9957284at2"/>
<dbReference type="Proteomes" id="UP000219612">
    <property type="component" value="Unassembled WGS sequence"/>
</dbReference>
<gene>
    <name evidence="1" type="ORF">SAMN05421748_13116</name>
</gene>
<organism evidence="1 2">
    <name type="scientific">Paractinoplanes atraurantiacus</name>
    <dbReference type="NCBI Taxonomy" id="1036182"/>
    <lineage>
        <taxon>Bacteria</taxon>
        <taxon>Bacillati</taxon>
        <taxon>Actinomycetota</taxon>
        <taxon>Actinomycetes</taxon>
        <taxon>Micromonosporales</taxon>
        <taxon>Micromonosporaceae</taxon>
        <taxon>Paractinoplanes</taxon>
    </lineage>
</organism>
<evidence type="ECO:0000313" key="1">
    <source>
        <dbReference type="EMBL" id="SNY67019.1"/>
    </source>
</evidence>
<reference evidence="1 2" key="1">
    <citation type="submission" date="2017-09" db="EMBL/GenBank/DDBJ databases">
        <authorList>
            <person name="Ehlers B."/>
            <person name="Leendertz F.H."/>
        </authorList>
    </citation>
    <scope>NUCLEOTIDE SEQUENCE [LARGE SCALE GENOMIC DNA]</scope>
    <source>
        <strain evidence="1 2">CGMCC 4.6857</strain>
    </source>
</reference>
<proteinExistence type="predicted"/>
<sequence length="71" mass="8662">MELRTRLLILRCDYLLRRANRQRRRRLAAELAMYSNHDELNDLHALLDTYPDGQTHEIRQILYEQAVRRAR</sequence>
<dbReference type="EMBL" id="OBDY01000031">
    <property type="protein sequence ID" value="SNY67019.1"/>
    <property type="molecule type" value="Genomic_DNA"/>
</dbReference>
<dbReference type="AlphaFoldDB" id="A0A285K350"/>
<protein>
    <submittedName>
        <fullName evidence="1">Uncharacterized protein</fullName>
    </submittedName>
</protein>
<keyword evidence="2" id="KW-1185">Reference proteome</keyword>
<name>A0A285K350_9ACTN</name>